<evidence type="ECO:0000313" key="1">
    <source>
        <dbReference type="EMBL" id="KAA6365093.1"/>
    </source>
</evidence>
<accession>A0A5J4U481</accession>
<reference evidence="1 2" key="1">
    <citation type="submission" date="2019-03" db="EMBL/GenBank/DDBJ databases">
        <title>Single cell metagenomics reveals metabolic interactions within the superorganism composed of flagellate Streblomastix strix and complex community of Bacteroidetes bacteria on its surface.</title>
        <authorList>
            <person name="Treitli S.C."/>
            <person name="Kolisko M."/>
            <person name="Husnik F."/>
            <person name="Keeling P."/>
            <person name="Hampl V."/>
        </authorList>
    </citation>
    <scope>NUCLEOTIDE SEQUENCE [LARGE SCALE GENOMIC DNA]</scope>
    <source>
        <strain evidence="1">ST1C</strain>
    </source>
</reference>
<dbReference type="Proteomes" id="UP000324800">
    <property type="component" value="Unassembled WGS sequence"/>
</dbReference>
<comment type="caution">
    <text evidence="1">The sequence shown here is derived from an EMBL/GenBank/DDBJ whole genome shotgun (WGS) entry which is preliminary data.</text>
</comment>
<dbReference type="AlphaFoldDB" id="A0A5J4U481"/>
<organism evidence="1 2">
    <name type="scientific">Streblomastix strix</name>
    <dbReference type="NCBI Taxonomy" id="222440"/>
    <lineage>
        <taxon>Eukaryota</taxon>
        <taxon>Metamonada</taxon>
        <taxon>Preaxostyla</taxon>
        <taxon>Oxymonadida</taxon>
        <taxon>Streblomastigidae</taxon>
        <taxon>Streblomastix</taxon>
    </lineage>
</organism>
<sequence length="142" mass="16374">MANFLSDLMRKDASDNSLKCCRGALSVLLSFIGYKEEEVHNKLEEQLKKPVLMRTRHKDKEIEQQDLNISLEQITKDEVQLLQNTLSLEEIMTKSLTLCMIFIAARLAELFRATIINEIANEITLVNYQMHLFSSNLIRCSP</sequence>
<proteinExistence type="predicted"/>
<dbReference type="EMBL" id="SNRW01020852">
    <property type="protein sequence ID" value="KAA6365093.1"/>
    <property type="molecule type" value="Genomic_DNA"/>
</dbReference>
<gene>
    <name evidence="1" type="ORF">EZS28_039379</name>
</gene>
<name>A0A5J4U481_9EUKA</name>
<evidence type="ECO:0000313" key="2">
    <source>
        <dbReference type="Proteomes" id="UP000324800"/>
    </source>
</evidence>
<protein>
    <submittedName>
        <fullName evidence="1">Uncharacterized protein</fullName>
    </submittedName>
</protein>